<name>A0A317W8S6_9EURO</name>
<keyword evidence="3" id="KW-1185">Reference proteome</keyword>
<feature type="chain" id="PRO_5016264132" description="DUF862-domain-containing protein" evidence="1">
    <location>
        <begin position="27"/>
        <end position="299"/>
    </location>
</feature>
<feature type="signal peptide" evidence="1">
    <location>
        <begin position="1"/>
        <end position="26"/>
    </location>
</feature>
<comment type="caution">
    <text evidence="2">The sequence shown here is derived from an EMBL/GenBank/DDBJ whole genome shotgun (WGS) entry which is preliminary data.</text>
</comment>
<organism evidence="2 3">
    <name type="scientific">Aspergillus sclerotioniger CBS 115572</name>
    <dbReference type="NCBI Taxonomy" id="1450535"/>
    <lineage>
        <taxon>Eukaryota</taxon>
        <taxon>Fungi</taxon>
        <taxon>Dikarya</taxon>
        <taxon>Ascomycota</taxon>
        <taxon>Pezizomycotina</taxon>
        <taxon>Eurotiomycetes</taxon>
        <taxon>Eurotiomycetidae</taxon>
        <taxon>Eurotiales</taxon>
        <taxon>Aspergillaceae</taxon>
        <taxon>Aspergillus</taxon>
        <taxon>Aspergillus subgen. Circumdati</taxon>
    </lineage>
</organism>
<evidence type="ECO:0000256" key="1">
    <source>
        <dbReference type="SAM" id="SignalP"/>
    </source>
</evidence>
<dbReference type="GeneID" id="37107923"/>
<protein>
    <recommendedName>
        <fullName evidence="4">DUF862-domain-containing protein</fullName>
    </recommendedName>
</protein>
<evidence type="ECO:0000313" key="2">
    <source>
        <dbReference type="EMBL" id="PWY81707.1"/>
    </source>
</evidence>
<proteinExistence type="predicted"/>
<dbReference type="RefSeq" id="XP_025465775.1">
    <property type="nucleotide sequence ID" value="XM_025605780.1"/>
</dbReference>
<dbReference type="Proteomes" id="UP000246702">
    <property type="component" value="Unassembled WGS sequence"/>
</dbReference>
<evidence type="ECO:0000313" key="3">
    <source>
        <dbReference type="Proteomes" id="UP000246702"/>
    </source>
</evidence>
<dbReference type="EMBL" id="MSFK01000020">
    <property type="protein sequence ID" value="PWY81707.1"/>
    <property type="molecule type" value="Genomic_DNA"/>
</dbReference>
<reference evidence="2 3" key="1">
    <citation type="submission" date="2016-12" db="EMBL/GenBank/DDBJ databases">
        <title>The genomes of Aspergillus section Nigri reveals drivers in fungal speciation.</title>
        <authorList>
            <consortium name="DOE Joint Genome Institute"/>
            <person name="Vesth T.C."/>
            <person name="Nybo J."/>
            <person name="Theobald S."/>
            <person name="Brandl J."/>
            <person name="Frisvad J.C."/>
            <person name="Nielsen K.F."/>
            <person name="Lyhne E.K."/>
            <person name="Kogle M.E."/>
            <person name="Kuo A."/>
            <person name="Riley R."/>
            <person name="Clum A."/>
            <person name="Nolan M."/>
            <person name="Lipzen A."/>
            <person name="Salamov A."/>
            <person name="Henrissat B."/>
            <person name="Wiebenga A."/>
            <person name="De Vries R.P."/>
            <person name="Grigoriev I.V."/>
            <person name="Mortensen U.H."/>
            <person name="Andersen M.R."/>
            <person name="Baker S.E."/>
        </authorList>
    </citation>
    <scope>NUCLEOTIDE SEQUENCE [LARGE SCALE GENOMIC DNA]</scope>
    <source>
        <strain evidence="2 3">CBS 115572</strain>
    </source>
</reference>
<dbReference type="OrthoDB" id="4420847at2759"/>
<gene>
    <name evidence="2" type="ORF">BO94DRAFT_148256</name>
</gene>
<accession>A0A317W8S6</accession>
<dbReference type="AlphaFoldDB" id="A0A317W8S6"/>
<evidence type="ECO:0008006" key="4">
    <source>
        <dbReference type="Google" id="ProtNLM"/>
    </source>
</evidence>
<keyword evidence="1" id="KW-0732">Signal</keyword>
<sequence>MWSKSISAKNGFALVSLLLTTRISAAAVPSGPVSVSVTPSYVADVAENTHISTIGADGETALVPVVGGPECYFCPQEEENNQTIGGWALLGISGAGTYLPSAVSEFTEPIPVITVSTNGDPTYVPSKTTRQPATEVKRAETPTVSDAKYRILEAALGKRPEVGKAYALKQKNVLTTVLGVDVPSHYLLVAGTVKQTYESLMGSYELTFDGYCYDIRRTGSKDQYITFNNRCGTAAATSWYQKEDEAKFELLGEIKASLTPTDINNIGKEVSKEMEKKNYGTFTNNCRHFVMKLYAKIKA</sequence>